<evidence type="ECO:0000256" key="1">
    <source>
        <dbReference type="ARBA" id="ARBA00008591"/>
    </source>
</evidence>
<dbReference type="InterPro" id="IPR038078">
    <property type="entry name" value="PhoU-like_sf"/>
</dbReference>
<comment type="caution">
    <text evidence="2">The sequence shown here is derived from an EMBL/GenBank/DDBJ whole genome shotgun (WGS) entry which is preliminary data.</text>
</comment>
<dbReference type="PANTHER" id="PTHR36536:SF3">
    <property type="entry name" value="UPF0111 PROTEIN HI_1603"/>
    <property type="match status" value="1"/>
</dbReference>
<dbReference type="InterPro" id="IPR002727">
    <property type="entry name" value="DUF47"/>
</dbReference>
<sequence length="204" mass="23264">MKHVRACVDLVMPMFECVRAGEHERLRQLTEEVFKTEHEADKVKTEIRRTVPKAFALPVFRGDLLALVHVQDDLADTAEDLAVQLTIKQLEMPAALADDILTYVRQVLKVCEKLYEAMGLLKDVVEADFVGPRGEQALALVREAEHEEWVADKLQYKLAQQLFALEDELKPTDIFLWSGIFQNLGALANHADKTAERLRRMLAR</sequence>
<evidence type="ECO:0000313" key="2">
    <source>
        <dbReference type="EMBL" id="GAG08833.1"/>
    </source>
</evidence>
<dbReference type="InterPro" id="IPR018445">
    <property type="entry name" value="Put_Phosphate_transp_reg"/>
</dbReference>
<name>X0V8L4_9ZZZZ</name>
<dbReference type="Pfam" id="PF01865">
    <property type="entry name" value="PhoU_div"/>
    <property type="match status" value="1"/>
</dbReference>
<dbReference type="PANTHER" id="PTHR36536">
    <property type="entry name" value="UPF0111 PROTEIN HI_1603"/>
    <property type="match status" value="1"/>
</dbReference>
<gene>
    <name evidence="2" type="ORF">S01H1_44619</name>
</gene>
<dbReference type="AlphaFoldDB" id="X0V8L4"/>
<dbReference type="NCBIfam" id="TIGR00153">
    <property type="entry name" value="TIGR00153 family protein"/>
    <property type="match status" value="1"/>
</dbReference>
<accession>X0V8L4</accession>
<comment type="similarity">
    <text evidence="1">Belongs to the UPF0111 family.</text>
</comment>
<evidence type="ECO:0008006" key="3">
    <source>
        <dbReference type="Google" id="ProtNLM"/>
    </source>
</evidence>
<dbReference type="SUPFAM" id="SSF109755">
    <property type="entry name" value="PhoU-like"/>
    <property type="match status" value="1"/>
</dbReference>
<protein>
    <recommendedName>
        <fullName evidence="3">TIGR00153 family protein</fullName>
    </recommendedName>
</protein>
<reference evidence="2" key="1">
    <citation type="journal article" date="2014" name="Front. Microbiol.">
        <title>High frequency of phylogenetically diverse reductive dehalogenase-homologous genes in deep subseafloor sedimentary metagenomes.</title>
        <authorList>
            <person name="Kawai M."/>
            <person name="Futagami T."/>
            <person name="Toyoda A."/>
            <person name="Takaki Y."/>
            <person name="Nishi S."/>
            <person name="Hori S."/>
            <person name="Arai W."/>
            <person name="Tsubouchi T."/>
            <person name="Morono Y."/>
            <person name="Uchiyama I."/>
            <person name="Ito T."/>
            <person name="Fujiyama A."/>
            <person name="Inagaki F."/>
            <person name="Takami H."/>
        </authorList>
    </citation>
    <scope>NUCLEOTIDE SEQUENCE</scope>
    <source>
        <strain evidence="2">Expedition CK06-06</strain>
    </source>
</reference>
<proteinExistence type="inferred from homology"/>
<organism evidence="2">
    <name type="scientific">marine sediment metagenome</name>
    <dbReference type="NCBI Taxonomy" id="412755"/>
    <lineage>
        <taxon>unclassified sequences</taxon>
        <taxon>metagenomes</taxon>
        <taxon>ecological metagenomes</taxon>
    </lineage>
</organism>
<dbReference type="EMBL" id="BARS01028466">
    <property type="protein sequence ID" value="GAG08833.1"/>
    <property type="molecule type" value="Genomic_DNA"/>
</dbReference>
<dbReference type="Gene3D" id="1.20.58.220">
    <property type="entry name" value="Phosphate transport system protein phou homolog 2, domain 2"/>
    <property type="match status" value="1"/>
</dbReference>